<dbReference type="Proteomes" id="UP000807306">
    <property type="component" value="Unassembled WGS sequence"/>
</dbReference>
<reference evidence="8" key="1">
    <citation type="submission" date="2020-11" db="EMBL/GenBank/DDBJ databases">
        <authorList>
            <consortium name="DOE Joint Genome Institute"/>
            <person name="Ahrendt S."/>
            <person name="Riley R."/>
            <person name="Andreopoulos W."/>
            <person name="Labutti K."/>
            <person name="Pangilinan J."/>
            <person name="Ruiz-Duenas F.J."/>
            <person name="Barrasa J.M."/>
            <person name="Sanchez-Garcia M."/>
            <person name="Camarero S."/>
            <person name="Miyauchi S."/>
            <person name="Serrano A."/>
            <person name="Linde D."/>
            <person name="Babiker R."/>
            <person name="Drula E."/>
            <person name="Ayuso-Fernandez I."/>
            <person name="Pacheco R."/>
            <person name="Padilla G."/>
            <person name="Ferreira P."/>
            <person name="Barriuso J."/>
            <person name="Kellner H."/>
            <person name="Castanera R."/>
            <person name="Alfaro M."/>
            <person name="Ramirez L."/>
            <person name="Pisabarro A.G."/>
            <person name="Kuo A."/>
            <person name="Tritt A."/>
            <person name="Lipzen A."/>
            <person name="He G."/>
            <person name="Yan M."/>
            <person name="Ng V."/>
            <person name="Cullen D."/>
            <person name="Martin F."/>
            <person name="Rosso M.-N."/>
            <person name="Henrissat B."/>
            <person name="Hibbett D."/>
            <person name="Martinez A.T."/>
            <person name="Grigoriev I.V."/>
        </authorList>
    </citation>
    <scope>NUCLEOTIDE SEQUENCE</scope>
    <source>
        <strain evidence="8">CBS 506.95</strain>
    </source>
</reference>
<keyword evidence="3" id="KW-0378">Hydrolase</keyword>
<feature type="domain" description="PPPDE" evidence="7">
    <location>
        <begin position="2"/>
        <end position="142"/>
    </location>
</feature>
<dbReference type="Gene3D" id="3.40.30.10">
    <property type="entry name" value="Glutaredoxin"/>
    <property type="match status" value="1"/>
</dbReference>
<feature type="region of interest" description="Disordered" evidence="4">
    <location>
        <begin position="176"/>
        <end position="195"/>
    </location>
</feature>
<dbReference type="Pfam" id="PF08324">
    <property type="entry name" value="PUL"/>
    <property type="match status" value="1"/>
</dbReference>
<dbReference type="PROSITE" id="PS51858">
    <property type="entry name" value="PPPDE"/>
    <property type="match status" value="1"/>
</dbReference>
<organism evidence="8 9">
    <name type="scientific">Crepidotus variabilis</name>
    <dbReference type="NCBI Taxonomy" id="179855"/>
    <lineage>
        <taxon>Eukaryota</taxon>
        <taxon>Fungi</taxon>
        <taxon>Dikarya</taxon>
        <taxon>Basidiomycota</taxon>
        <taxon>Agaricomycotina</taxon>
        <taxon>Agaricomycetes</taxon>
        <taxon>Agaricomycetidae</taxon>
        <taxon>Agaricales</taxon>
        <taxon>Agaricineae</taxon>
        <taxon>Crepidotaceae</taxon>
        <taxon>Crepidotus</taxon>
    </lineage>
</organism>
<evidence type="ECO:0000259" key="6">
    <source>
        <dbReference type="PROSITE" id="PS51396"/>
    </source>
</evidence>
<comment type="similarity">
    <text evidence="1">Belongs to the DeSI family.</text>
</comment>
<dbReference type="GO" id="GO:0008233">
    <property type="term" value="F:peptidase activity"/>
    <property type="evidence" value="ECO:0007669"/>
    <property type="project" value="UniProtKB-KW"/>
</dbReference>
<dbReference type="PROSITE" id="PS51396">
    <property type="entry name" value="PUL"/>
    <property type="match status" value="1"/>
</dbReference>
<dbReference type="Gene3D" id="3.90.1720.30">
    <property type="entry name" value="PPPDE domains"/>
    <property type="match status" value="1"/>
</dbReference>
<feature type="region of interest" description="Disordered" evidence="4">
    <location>
        <begin position="148"/>
        <end position="169"/>
    </location>
</feature>
<feature type="domain" description="PUL" evidence="6">
    <location>
        <begin position="328"/>
        <end position="649"/>
    </location>
</feature>
<dbReference type="AlphaFoldDB" id="A0A9P6E9N6"/>
<dbReference type="SMART" id="SM01179">
    <property type="entry name" value="DUF862"/>
    <property type="match status" value="1"/>
</dbReference>
<dbReference type="InterPro" id="IPR036249">
    <property type="entry name" value="Thioredoxin-like_sf"/>
</dbReference>
<dbReference type="GO" id="GO:0006508">
    <property type="term" value="P:proteolysis"/>
    <property type="evidence" value="ECO:0007669"/>
    <property type="project" value="UniProtKB-KW"/>
</dbReference>
<comment type="caution">
    <text evidence="8">The sequence shown here is derived from an EMBL/GenBank/DDBJ whole genome shotgun (WGS) entry which is preliminary data.</text>
</comment>
<dbReference type="PROSITE" id="PS51352">
    <property type="entry name" value="THIOREDOXIN_2"/>
    <property type="match status" value="1"/>
</dbReference>
<dbReference type="InterPro" id="IPR013535">
    <property type="entry name" value="PUL_dom"/>
</dbReference>
<dbReference type="InterPro" id="IPR042266">
    <property type="entry name" value="PPPDE_sf"/>
</dbReference>
<dbReference type="Gene3D" id="1.25.10.10">
    <property type="entry name" value="Leucine-rich Repeat Variant"/>
    <property type="match status" value="1"/>
</dbReference>
<evidence type="ECO:0000313" key="8">
    <source>
        <dbReference type="EMBL" id="KAF9525052.1"/>
    </source>
</evidence>
<dbReference type="PANTHER" id="PTHR12378">
    <property type="entry name" value="DESUMOYLATING ISOPEPTIDASE"/>
    <property type="match status" value="1"/>
</dbReference>
<gene>
    <name evidence="8" type="ORF">CPB83DRAFT_860170</name>
</gene>
<dbReference type="GO" id="GO:0070646">
    <property type="term" value="P:protein modification by small protein removal"/>
    <property type="evidence" value="ECO:0007669"/>
    <property type="project" value="TreeGrafter"/>
</dbReference>
<feature type="domain" description="Thioredoxin" evidence="5">
    <location>
        <begin position="171"/>
        <end position="311"/>
    </location>
</feature>
<keyword evidence="2" id="KW-0645">Protease</keyword>
<feature type="compositionally biased region" description="Low complexity" evidence="4">
    <location>
        <begin position="150"/>
        <end position="165"/>
    </location>
</feature>
<sequence>MSSVKLYVYDLTNGMAKQLSMQLTGKQIDGIWHTSVVVFGKEIFYGQGILMTQPGRSHHGQPLQVIDMGETALDQDTFNDYLAEMRTHYTADKYHLLDFNCNSFTDDCIGFLTGNSIPSFVKDLPTDFLSTPFGDALRPTIDAMFRRPTPGAVPLAPAAGSSSSPDPQLTASILQSATSQAEAGTSVNTGQPSSSITAPIHMITNSATFNNFVRNNKAAVALFTAPKTCPPCRMIEPVYERLAEEKGSHGGKQGAAFATIDTDAGVSRALSAEWGIRATPTFIFFLNGKKIDELKGANQTELRSQVDLLLFQAFPPHPHTSLSLPSVQALSLNPILFTQVPAFDAVLSKQIGFIDTQESWPSSGPTKDQVKVTISGDVMAYLKARYPSSGTADSKAKLPSAETDVLTSWTQATAIMSLALPIESLFPIADLWRLAFLDPAVCTWSATLTPNSPPSFDVINTLLPKAILALDSPAKGARNYILIVLRLLCNMFSNLTLAHKIIRAHTLRDQLTVLLIPSLLHNDAMVRTASASLAFNVAAVLQKDRVDGVRSGGIQLDNEEDLADWEVEVVTAVIEAVDREKESEEVVHRLVASLAFFLRLAPFYESHAKPLLEVLQSRQTLRSKLSGGEGWKVENGIQKKDIRKLVEEVADKLCA</sequence>
<accession>A0A9P6E9N6</accession>
<dbReference type="InterPro" id="IPR011989">
    <property type="entry name" value="ARM-like"/>
</dbReference>
<dbReference type="SUPFAM" id="SSF52833">
    <property type="entry name" value="Thioredoxin-like"/>
    <property type="match status" value="1"/>
</dbReference>
<dbReference type="CDD" id="cd02947">
    <property type="entry name" value="TRX_family"/>
    <property type="match status" value="1"/>
</dbReference>
<evidence type="ECO:0000313" key="9">
    <source>
        <dbReference type="Proteomes" id="UP000807306"/>
    </source>
</evidence>
<dbReference type="OrthoDB" id="21221at2759"/>
<protein>
    <submittedName>
        <fullName evidence="8">PPPDE putative peptidase domain-containing protein</fullName>
    </submittedName>
</protein>
<evidence type="ECO:0000256" key="1">
    <source>
        <dbReference type="ARBA" id="ARBA00008140"/>
    </source>
</evidence>
<dbReference type="Pfam" id="PF05903">
    <property type="entry name" value="Peptidase_C97"/>
    <property type="match status" value="1"/>
</dbReference>
<evidence type="ECO:0000256" key="2">
    <source>
        <dbReference type="ARBA" id="ARBA00022670"/>
    </source>
</evidence>
<dbReference type="Pfam" id="PF00085">
    <property type="entry name" value="Thioredoxin"/>
    <property type="match status" value="1"/>
</dbReference>
<evidence type="ECO:0000259" key="5">
    <source>
        <dbReference type="PROSITE" id="PS51352"/>
    </source>
</evidence>
<name>A0A9P6E9N6_9AGAR</name>
<dbReference type="InterPro" id="IPR008580">
    <property type="entry name" value="PPPDE_dom"/>
</dbReference>
<evidence type="ECO:0000259" key="7">
    <source>
        <dbReference type="PROSITE" id="PS51858"/>
    </source>
</evidence>
<dbReference type="PANTHER" id="PTHR12378:SF7">
    <property type="entry name" value="DESUMOYLATING ISOPEPTIDASE 1"/>
    <property type="match status" value="1"/>
</dbReference>
<evidence type="ECO:0000256" key="3">
    <source>
        <dbReference type="ARBA" id="ARBA00022801"/>
    </source>
</evidence>
<proteinExistence type="inferred from homology"/>
<dbReference type="EMBL" id="MU157889">
    <property type="protein sequence ID" value="KAF9525052.1"/>
    <property type="molecule type" value="Genomic_DNA"/>
</dbReference>
<dbReference type="InterPro" id="IPR013766">
    <property type="entry name" value="Thioredoxin_domain"/>
</dbReference>
<evidence type="ECO:0000256" key="4">
    <source>
        <dbReference type="SAM" id="MobiDB-lite"/>
    </source>
</evidence>
<keyword evidence="9" id="KW-1185">Reference proteome</keyword>